<dbReference type="Gene3D" id="3.40.50.720">
    <property type="entry name" value="NAD(P)-binding Rossmann-like Domain"/>
    <property type="match status" value="1"/>
</dbReference>
<dbReference type="InterPro" id="IPR020904">
    <property type="entry name" value="Sc_DH/Rdtase_CS"/>
</dbReference>
<evidence type="ECO:0000313" key="4">
    <source>
        <dbReference type="EMBL" id="SJZ71180.1"/>
    </source>
</evidence>
<dbReference type="PROSITE" id="PS00061">
    <property type="entry name" value="ADH_SHORT"/>
    <property type="match status" value="1"/>
</dbReference>
<evidence type="ECO:0000256" key="1">
    <source>
        <dbReference type="ARBA" id="ARBA00006484"/>
    </source>
</evidence>
<proteinExistence type="inferred from homology"/>
<dbReference type="EMBL" id="FUWP01000002">
    <property type="protein sequence ID" value="SJZ71180.1"/>
    <property type="molecule type" value="Genomic_DNA"/>
</dbReference>
<protein>
    <submittedName>
        <fullName evidence="4">Putative oxidoreductase SadH</fullName>
        <ecNumber evidence="4">1.-.-.-</ecNumber>
    </submittedName>
</protein>
<dbReference type="EC" id="1.-.-.-" evidence="4"/>
<dbReference type="GO" id="GO:0016491">
    <property type="term" value="F:oxidoreductase activity"/>
    <property type="evidence" value="ECO:0007669"/>
    <property type="project" value="UniProtKB-KW"/>
</dbReference>
<evidence type="ECO:0000256" key="3">
    <source>
        <dbReference type="RuleBase" id="RU000363"/>
    </source>
</evidence>
<dbReference type="PRINTS" id="PR00080">
    <property type="entry name" value="SDRFAMILY"/>
</dbReference>
<dbReference type="InterPro" id="IPR002347">
    <property type="entry name" value="SDR_fam"/>
</dbReference>
<dbReference type="RefSeq" id="WP_080173345.1">
    <property type="nucleotide sequence ID" value="NZ_AP024854.1"/>
</dbReference>
<name>A0A1T4MVN7_9GAMM</name>
<accession>A0A1T4MVN7</accession>
<dbReference type="InterPro" id="IPR036291">
    <property type="entry name" value="NAD(P)-bd_dom_sf"/>
</dbReference>
<sequence length="275" mass="30851">MTVSILITGCSSGIGYYCAAELNKLGYNVIASCRQPRDVERLNNQGINCIQLDLSCSESIDRGLKQALVLANGQLDMLFNNAAYGQPGALEDLPTDALRAQFETNFFGWHQLTRAVIPLMLQQGHGKIIQNSSVLGLVAMKYRGAYNASKFAIEGYTDTLRLELANTPIQIALIEPGPIESHFRQNAKFQFEQHIDINHSRHHDAYQQTLQRLGTATPNNKFTLGPEAVFKQVLAIINSKHPKARYYVTQPTYIFGFLRRILPTKWLDKLLIKSN</sequence>
<dbReference type="OrthoDB" id="9775296at2"/>
<dbReference type="AlphaFoldDB" id="A0A1T4MVN7"/>
<reference evidence="4 5" key="1">
    <citation type="submission" date="2017-02" db="EMBL/GenBank/DDBJ databases">
        <authorList>
            <person name="Peterson S.W."/>
        </authorList>
    </citation>
    <scope>NUCLEOTIDE SEQUENCE [LARGE SCALE GENOMIC DNA]</scope>
    <source>
        <strain evidence="4 5">CECT 9189</strain>
    </source>
</reference>
<organism evidence="4 5">
    <name type="scientific">Photobacterium toruni</name>
    <dbReference type="NCBI Taxonomy" id="1935446"/>
    <lineage>
        <taxon>Bacteria</taxon>
        <taxon>Pseudomonadati</taxon>
        <taxon>Pseudomonadota</taxon>
        <taxon>Gammaproteobacteria</taxon>
        <taxon>Vibrionales</taxon>
        <taxon>Vibrionaceae</taxon>
        <taxon>Photobacterium</taxon>
    </lineage>
</organism>
<gene>
    <name evidence="4" type="primary">sadH</name>
    <name evidence="4" type="ORF">CZ814_00548</name>
</gene>
<dbReference type="Pfam" id="PF00106">
    <property type="entry name" value="adh_short"/>
    <property type="match status" value="1"/>
</dbReference>
<evidence type="ECO:0000313" key="5">
    <source>
        <dbReference type="Proteomes" id="UP000191116"/>
    </source>
</evidence>
<dbReference type="PANTHER" id="PTHR44169:SF6">
    <property type="entry name" value="NADPH-DEPENDENT 1-ACYLDIHYDROXYACETONE PHOSPHATE REDUCTASE"/>
    <property type="match status" value="1"/>
</dbReference>
<evidence type="ECO:0000256" key="2">
    <source>
        <dbReference type="ARBA" id="ARBA00023002"/>
    </source>
</evidence>
<dbReference type="CDD" id="cd05374">
    <property type="entry name" value="17beta-HSD-like_SDR_c"/>
    <property type="match status" value="1"/>
</dbReference>
<keyword evidence="2 4" id="KW-0560">Oxidoreductase</keyword>
<dbReference type="NCBIfam" id="NF004649">
    <property type="entry name" value="PRK05993.1"/>
    <property type="match status" value="1"/>
</dbReference>
<dbReference type="PRINTS" id="PR00081">
    <property type="entry name" value="GDHRDH"/>
</dbReference>
<dbReference type="PANTHER" id="PTHR44169">
    <property type="entry name" value="NADPH-DEPENDENT 1-ACYLDIHYDROXYACETONE PHOSPHATE REDUCTASE"/>
    <property type="match status" value="1"/>
</dbReference>
<comment type="similarity">
    <text evidence="1 3">Belongs to the short-chain dehydrogenases/reductases (SDR) family.</text>
</comment>
<dbReference type="SUPFAM" id="SSF51735">
    <property type="entry name" value="NAD(P)-binding Rossmann-fold domains"/>
    <property type="match status" value="1"/>
</dbReference>
<dbReference type="Proteomes" id="UP000191116">
    <property type="component" value="Unassembled WGS sequence"/>
</dbReference>